<dbReference type="GO" id="GO:0050661">
    <property type="term" value="F:NADP binding"/>
    <property type="evidence" value="ECO:0007669"/>
    <property type="project" value="TreeGrafter"/>
</dbReference>
<dbReference type="SUPFAM" id="SSF51735">
    <property type="entry name" value="NAD(P)-binding Rossmann-fold domains"/>
    <property type="match status" value="1"/>
</dbReference>
<dbReference type="FunFam" id="1.10.1040.10:FF:000038">
    <property type="entry name" value="Probable 2-dehydropantoate 2-reductase"/>
    <property type="match status" value="1"/>
</dbReference>
<dbReference type="PANTHER" id="PTHR43765">
    <property type="entry name" value="2-DEHYDROPANTOATE 2-REDUCTASE-RELATED"/>
    <property type="match status" value="1"/>
</dbReference>
<dbReference type="EMBL" id="PDNB01000251">
    <property type="protein sequence ID" value="PGG97313.1"/>
    <property type="molecule type" value="Genomic_DNA"/>
</dbReference>
<evidence type="ECO:0000259" key="5">
    <source>
        <dbReference type="Pfam" id="PF02558"/>
    </source>
</evidence>
<dbReference type="AlphaFoldDB" id="A0A2B7WCX9"/>
<dbReference type="InterPro" id="IPR050838">
    <property type="entry name" value="Ketopantoate_reductase"/>
</dbReference>
<dbReference type="SUPFAM" id="SSF48179">
    <property type="entry name" value="6-phosphogluconate dehydrogenase C-terminal domain-like"/>
    <property type="match status" value="1"/>
</dbReference>
<keyword evidence="3" id="KW-0560">Oxidoreductase</keyword>
<evidence type="ECO:0000256" key="3">
    <source>
        <dbReference type="ARBA" id="ARBA00023002"/>
    </source>
</evidence>
<gene>
    <name evidence="7" type="ORF">AJ79_09244</name>
</gene>
<dbReference type="InterPro" id="IPR013328">
    <property type="entry name" value="6PGD_dom2"/>
</dbReference>
<dbReference type="InterPro" id="IPR036291">
    <property type="entry name" value="NAD(P)-bd_dom_sf"/>
</dbReference>
<dbReference type="STRING" id="1447875.A0A2B7WCX9"/>
<sequence length="516" mass="58228">MRAGLTAFQLLSKCPDSIGTRLISLRLLHTSHRLYNGDYKPPERRRLERSIPSRIHIIGVGNIGGFIAHALAGVERPPPITLLLHSPTMLERWKRSKERMTLVQNGVAEHRWGFNINVKRNDDIWYYVPQDSKLAKEQKAAGGYPERDPALAHHEEIHNLIVASKATGVRRALESVKHRLTPYSTIAFVHNGLGIEEEINEHVFPDPETRPSYIFGVVSHGLNRTYPFVLQHAGVGTCLFSVKYTNPHARAAAEKTIEEYKEEKAIAAAQEEKQNQQARQQEGREGGDLEQKQGQGEKEVKPRQPEEFQNQEALQHQQDLLTQHKESPNEIWASSTLYLLRTLTRTPQLVATALPSDIILQNQLEKLAVNCVINPLTVVFDCLNGDLLYNYYVSRMQRMLLLEISAVICALPEMQGVPGIEARFAPERLRTLAVSVMANTASNTSSMLQDVRRQNPTEIRYINGYIVKRGEKLGIRCALNYMLTDMVVAGEKIKKVKELKRLPMVIAPEVAGENQA</sequence>
<reference evidence="7 8" key="1">
    <citation type="submission" date="2017-10" db="EMBL/GenBank/DDBJ databases">
        <title>Comparative genomics in systemic dimorphic fungi from Ajellomycetaceae.</title>
        <authorList>
            <person name="Munoz J.F."/>
            <person name="Mcewen J.G."/>
            <person name="Clay O.K."/>
            <person name="Cuomo C.A."/>
        </authorList>
    </citation>
    <scope>NUCLEOTIDE SEQUENCE [LARGE SCALE GENOMIC DNA]</scope>
    <source>
        <strain evidence="7 8">UAMH5409</strain>
    </source>
</reference>
<dbReference type="InterPro" id="IPR013752">
    <property type="entry name" value="KPA_reductase"/>
</dbReference>
<dbReference type="InterPro" id="IPR008927">
    <property type="entry name" value="6-PGluconate_DH-like_C_sf"/>
</dbReference>
<accession>A0A2B7WCX9</accession>
<keyword evidence="8" id="KW-1185">Reference proteome</keyword>
<dbReference type="InterPro" id="IPR013332">
    <property type="entry name" value="KPR_N"/>
</dbReference>
<keyword evidence="2" id="KW-0521">NADP</keyword>
<evidence type="ECO:0008006" key="9">
    <source>
        <dbReference type="Google" id="ProtNLM"/>
    </source>
</evidence>
<dbReference type="Gene3D" id="1.10.1040.10">
    <property type="entry name" value="N-(1-d-carboxylethyl)-l-norvaline Dehydrogenase, domain 2"/>
    <property type="match status" value="1"/>
</dbReference>
<evidence type="ECO:0000256" key="4">
    <source>
        <dbReference type="SAM" id="MobiDB-lite"/>
    </source>
</evidence>
<dbReference type="Proteomes" id="UP000223968">
    <property type="component" value="Unassembled WGS sequence"/>
</dbReference>
<dbReference type="PANTHER" id="PTHR43765:SF2">
    <property type="entry name" value="2-DEHYDROPANTOATE 2-REDUCTASE"/>
    <property type="match status" value="1"/>
</dbReference>
<protein>
    <recommendedName>
        <fullName evidence="9">2-dehydropantoate 2-reductase</fullName>
    </recommendedName>
</protein>
<dbReference type="Pfam" id="PF08546">
    <property type="entry name" value="ApbA_C"/>
    <property type="match status" value="1"/>
</dbReference>
<dbReference type="Gene3D" id="3.40.50.720">
    <property type="entry name" value="NAD(P)-binding Rossmann-like Domain"/>
    <property type="match status" value="1"/>
</dbReference>
<dbReference type="OrthoDB" id="73846at2759"/>
<organism evidence="7 8">
    <name type="scientific">Helicocarpus griseus UAMH5409</name>
    <dbReference type="NCBI Taxonomy" id="1447875"/>
    <lineage>
        <taxon>Eukaryota</taxon>
        <taxon>Fungi</taxon>
        <taxon>Dikarya</taxon>
        <taxon>Ascomycota</taxon>
        <taxon>Pezizomycotina</taxon>
        <taxon>Eurotiomycetes</taxon>
        <taxon>Eurotiomycetidae</taxon>
        <taxon>Onygenales</taxon>
        <taxon>Ajellomycetaceae</taxon>
        <taxon>Helicocarpus</taxon>
    </lineage>
</organism>
<feature type="region of interest" description="Disordered" evidence="4">
    <location>
        <begin position="269"/>
        <end position="315"/>
    </location>
</feature>
<dbReference type="GO" id="GO:0005739">
    <property type="term" value="C:mitochondrion"/>
    <property type="evidence" value="ECO:0007669"/>
    <property type="project" value="TreeGrafter"/>
</dbReference>
<dbReference type="GO" id="GO:0008677">
    <property type="term" value="F:2-dehydropantoate 2-reductase activity"/>
    <property type="evidence" value="ECO:0007669"/>
    <property type="project" value="TreeGrafter"/>
</dbReference>
<comment type="caution">
    <text evidence="7">The sequence shown here is derived from an EMBL/GenBank/DDBJ whole genome shotgun (WGS) entry which is preliminary data.</text>
</comment>
<proteinExistence type="inferred from homology"/>
<evidence type="ECO:0000313" key="8">
    <source>
        <dbReference type="Proteomes" id="UP000223968"/>
    </source>
</evidence>
<name>A0A2B7WCX9_9EURO</name>
<feature type="domain" description="Ketopantoate reductase C-terminal" evidence="6">
    <location>
        <begin position="359"/>
        <end position="488"/>
    </location>
</feature>
<comment type="similarity">
    <text evidence="1">Belongs to the ketopantoate reductase family.</text>
</comment>
<evidence type="ECO:0000256" key="2">
    <source>
        <dbReference type="ARBA" id="ARBA00022857"/>
    </source>
</evidence>
<feature type="domain" description="Ketopantoate reductase N-terminal" evidence="5">
    <location>
        <begin position="55"/>
        <end position="240"/>
    </location>
</feature>
<evidence type="ECO:0000256" key="1">
    <source>
        <dbReference type="ARBA" id="ARBA00007870"/>
    </source>
</evidence>
<feature type="compositionally biased region" description="Basic and acidic residues" evidence="4">
    <location>
        <begin position="281"/>
        <end position="306"/>
    </location>
</feature>
<evidence type="ECO:0000313" key="7">
    <source>
        <dbReference type="EMBL" id="PGG97313.1"/>
    </source>
</evidence>
<dbReference type="Pfam" id="PF02558">
    <property type="entry name" value="ApbA"/>
    <property type="match status" value="1"/>
</dbReference>
<evidence type="ECO:0000259" key="6">
    <source>
        <dbReference type="Pfam" id="PF08546"/>
    </source>
</evidence>